<sequence>MKVLVTLVTLTNAVYPFRTRFQRQIDCPEDAQCDKYGKVSGLGVARMDAAPLGERLFELKIVIMLKI</sequence>
<evidence type="ECO:0000313" key="1">
    <source>
        <dbReference type="EMBL" id="TKR70210.1"/>
    </source>
</evidence>
<name>A0A4U5ML82_STECR</name>
<proteinExistence type="predicted"/>
<gene>
    <name evidence="1" type="ORF">L596_022261</name>
</gene>
<dbReference type="Proteomes" id="UP000298663">
    <property type="component" value="Unassembled WGS sequence"/>
</dbReference>
<accession>A0A4U5ML82</accession>
<evidence type="ECO:0000313" key="2">
    <source>
        <dbReference type="Proteomes" id="UP000298663"/>
    </source>
</evidence>
<keyword evidence="2" id="KW-1185">Reference proteome</keyword>
<organism evidence="1 2">
    <name type="scientific">Steinernema carpocapsae</name>
    <name type="common">Entomopathogenic nematode</name>
    <dbReference type="NCBI Taxonomy" id="34508"/>
    <lineage>
        <taxon>Eukaryota</taxon>
        <taxon>Metazoa</taxon>
        <taxon>Ecdysozoa</taxon>
        <taxon>Nematoda</taxon>
        <taxon>Chromadorea</taxon>
        <taxon>Rhabditida</taxon>
        <taxon>Tylenchina</taxon>
        <taxon>Panagrolaimomorpha</taxon>
        <taxon>Strongyloidoidea</taxon>
        <taxon>Steinernematidae</taxon>
        <taxon>Steinernema</taxon>
    </lineage>
</organism>
<comment type="caution">
    <text evidence="1">The sequence shown here is derived from an EMBL/GenBank/DDBJ whole genome shotgun (WGS) entry which is preliminary data.</text>
</comment>
<protein>
    <submittedName>
        <fullName evidence="1">Uncharacterized protein</fullName>
    </submittedName>
</protein>
<reference evidence="1 2" key="1">
    <citation type="journal article" date="2015" name="Genome Biol.">
        <title>Comparative genomics of Steinernema reveals deeply conserved gene regulatory networks.</title>
        <authorList>
            <person name="Dillman A.R."/>
            <person name="Macchietto M."/>
            <person name="Porter C.F."/>
            <person name="Rogers A."/>
            <person name="Williams B."/>
            <person name="Antoshechkin I."/>
            <person name="Lee M.M."/>
            <person name="Goodwin Z."/>
            <person name="Lu X."/>
            <person name="Lewis E.E."/>
            <person name="Goodrich-Blair H."/>
            <person name="Stock S.P."/>
            <person name="Adams B.J."/>
            <person name="Sternberg P.W."/>
            <person name="Mortazavi A."/>
        </authorList>
    </citation>
    <scope>NUCLEOTIDE SEQUENCE [LARGE SCALE GENOMIC DNA]</scope>
    <source>
        <strain evidence="1 2">ALL</strain>
    </source>
</reference>
<dbReference type="AlphaFoldDB" id="A0A4U5ML82"/>
<reference evidence="1 2" key="2">
    <citation type="journal article" date="2019" name="G3 (Bethesda)">
        <title>Hybrid Assembly of the Genome of the Entomopathogenic Nematode Steinernema carpocapsae Identifies the X-Chromosome.</title>
        <authorList>
            <person name="Serra L."/>
            <person name="Macchietto M."/>
            <person name="Macias-Munoz A."/>
            <person name="McGill C.J."/>
            <person name="Rodriguez I.M."/>
            <person name="Rodriguez B."/>
            <person name="Murad R."/>
            <person name="Mortazavi A."/>
        </authorList>
    </citation>
    <scope>NUCLEOTIDE SEQUENCE [LARGE SCALE GENOMIC DNA]</scope>
    <source>
        <strain evidence="1 2">ALL</strain>
    </source>
</reference>
<dbReference type="EMBL" id="AZBU02000007">
    <property type="protein sequence ID" value="TKR70210.1"/>
    <property type="molecule type" value="Genomic_DNA"/>
</dbReference>